<comment type="similarity">
    <text evidence="3">Belongs to the UbiA prenyltransferase family.</text>
</comment>
<reference evidence="13" key="2">
    <citation type="submission" date="2023-07" db="EMBL/GenBank/DDBJ databases">
        <authorList>
            <person name="Aydin F."/>
            <person name="Tarhane S."/>
            <person name="Saticioglu I.B."/>
            <person name="Karakaya E."/>
            <person name="Abay S."/>
            <person name="Guran O."/>
            <person name="Bozkurt E."/>
            <person name="Uzum N."/>
            <person name="Olgun K."/>
            <person name="Jablonski D."/>
        </authorList>
    </citation>
    <scope>NUCLEOTIDE SEQUENCE</scope>
    <source>
        <strain evidence="13">Faydin-H75</strain>
    </source>
</reference>
<evidence type="ECO:0000256" key="5">
    <source>
        <dbReference type="ARBA" id="ARBA00022519"/>
    </source>
</evidence>
<proteinExistence type="inferred from homology"/>
<keyword evidence="8 12" id="KW-0812">Transmembrane</keyword>
<reference evidence="14 16" key="1">
    <citation type="submission" date="2023-07" db="EMBL/GenBank/DDBJ databases">
        <title>Unpublished Manusciprt.</title>
        <authorList>
            <person name="Aydin F."/>
            <person name="Tarhane S."/>
            <person name="Saticioglu I.B."/>
            <person name="Karakaya E."/>
            <person name="Abay S."/>
            <person name="Guran O."/>
            <person name="Bozkurt E."/>
            <person name="Uzum N."/>
            <person name="Olgun K."/>
            <person name="Jablonski D."/>
        </authorList>
    </citation>
    <scope>NUCLEOTIDE SEQUENCE</scope>
    <source>
        <strain evidence="16">faydin-H75</strain>
        <strain evidence="14">Faydin-H76</strain>
    </source>
</reference>
<evidence type="ECO:0000256" key="9">
    <source>
        <dbReference type="ARBA" id="ARBA00022989"/>
    </source>
</evidence>
<keyword evidence="16" id="KW-1185">Reference proteome</keyword>
<evidence type="ECO:0000256" key="11">
    <source>
        <dbReference type="ARBA" id="ARBA00034524"/>
    </source>
</evidence>
<feature type="transmembrane region" description="Helical" evidence="12">
    <location>
        <begin position="47"/>
        <end position="69"/>
    </location>
</feature>
<feature type="transmembrane region" description="Helical" evidence="12">
    <location>
        <begin position="90"/>
        <end position="110"/>
    </location>
</feature>
<accession>A0AA90PK64</accession>
<dbReference type="InterPro" id="IPR044878">
    <property type="entry name" value="UbiA_sf"/>
</dbReference>
<feature type="transmembrane region" description="Helical" evidence="12">
    <location>
        <begin position="269"/>
        <end position="293"/>
    </location>
</feature>
<dbReference type="FunFam" id="1.10.357.140:FF:000008">
    <property type="entry name" value="4-hydroxybenzoate octaprenyltransferase"/>
    <property type="match status" value="1"/>
</dbReference>
<dbReference type="Pfam" id="PF01040">
    <property type="entry name" value="UbiA"/>
    <property type="match status" value="1"/>
</dbReference>
<keyword evidence="6" id="KW-0808">Transferase</keyword>
<dbReference type="NCBIfam" id="TIGR01475">
    <property type="entry name" value="ubiA_other"/>
    <property type="match status" value="1"/>
</dbReference>
<feature type="transmembrane region" description="Helical" evidence="12">
    <location>
        <begin position="237"/>
        <end position="257"/>
    </location>
</feature>
<feature type="transmembrane region" description="Helical" evidence="12">
    <location>
        <begin position="140"/>
        <end position="160"/>
    </location>
</feature>
<feature type="transmembrane region" description="Helical" evidence="12">
    <location>
        <begin position="166"/>
        <end position="188"/>
    </location>
</feature>
<dbReference type="Proteomes" id="UP001240777">
    <property type="component" value="Unassembled WGS sequence"/>
</dbReference>
<evidence type="ECO:0000256" key="3">
    <source>
        <dbReference type="ARBA" id="ARBA00005985"/>
    </source>
</evidence>
<evidence type="ECO:0000256" key="6">
    <source>
        <dbReference type="ARBA" id="ARBA00022679"/>
    </source>
</evidence>
<evidence type="ECO:0000313" key="15">
    <source>
        <dbReference type="Proteomes" id="UP001177258"/>
    </source>
</evidence>
<keyword evidence="7" id="KW-0831">Ubiquinone biosynthesis</keyword>
<dbReference type="CDD" id="cd13959">
    <property type="entry name" value="PT_UbiA_COQ2"/>
    <property type="match status" value="1"/>
</dbReference>
<comment type="caution">
    <text evidence="14">The sequence shown here is derived from an EMBL/GenBank/DDBJ whole genome shotgun (WGS) entry which is preliminary data.</text>
</comment>
<dbReference type="Gene3D" id="1.20.120.1780">
    <property type="entry name" value="UbiA prenyltransferase"/>
    <property type="match status" value="1"/>
</dbReference>
<keyword evidence="10 12" id="KW-0472">Membrane</keyword>
<dbReference type="RefSeq" id="WP_305517335.1">
    <property type="nucleotide sequence ID" value="NZ_JAUPEV010000009.1"/>
</dbReference>
<evidence type="ECO:0000256" key="8">
    <source>
        <dbReference type="ARBA" id="ARBA00022692"/>
    </source>
</evidence>
<sequence>MKVFKKIKNFSELVAFEHTVFSGAFILIAMVVASMEINKSVWFGFDTLVLCALALVSARNFAMGFNRYCDRDIDIKNSRTNKRPSVDGRISPLAMLLFCIINAIIFVLTSYFINNLAFYLSVPFLIVLGGYSYMKRFSYLAHLILGISLGLAPIAGVIAVEGWIPLWSVFLCVGVIFWVAGFDLLYSLQDIEFDREEKLYSIPSAFGERKTLIISRIFHFIAVIFWALFVYFSQGWFFSYIGLLISMTMLIYEQYLVSLDFRNIPKAFFVTNGYLGFIFFIFILIDGFARMFYGI</sequence>
<dbReference type="InterPro" id="IPR039653">
    <property type="entry name" value="Prenyltransferase"/>
</dbReference>
<keyword evidence="9 12" id="KW-1133">Transmembrane helix</keyword>
<feature type="transmembrane region" description="Helical" evidence="12">
    <location>
        <begin position="12"/>
        <end position="35"/>
    </location>
</feature>
<dbReference type="EMBL" id="JAUYZK010000009">
    <property type="protein sequence ID" value="MDP2539416.1"/>
    <property type="molecule type" value="Genomic_DNA"/>
</dbReference>
<feature type="transmembrane region" description="Helical" evidence="12">
    <location>
        <begin position="213"/>
        <end position="231"/>
    </location>
</feature>
<evidence type="ECO:0000256" key="2">
    <source>
        <dbReference type="ARBA" id="ARBA00004141"/>
    </source>
</evidence>
<comment type="subcellular location">
    <subcellularLocation>
        <location evidence="2">Membrane</location>
        <topology evidence="2">Multi-pass membrane protein</topology>
    </subcellularLocation>
</comment>
<evidence type="ECO:0000313" key="13">
    <source>
        <dbReference type="EMBL" id="MDO7253489.1"/>
    </source>
</evidence>
<dbReference type="GO" id="GO:0006744">
    <property type="term" value="P:ubiquinone biosynthetic process"/>
    <property type="evidence" value="ECO:0007669"/>
    <property type="project" value="UniProtKB-KW"/>
</dbReference>
<dbReference type="EC" id="2.5.1.39" evidence="11"/>
<evidence type="ECO:0000313" key="16">
    <source>
        <dbReference type="Proteomes" id="UP001240777"/>
    </source>
</evidence>
<dbReference type="FunFam" id="1.20.120.1780:FF:000001">
    <property type="entry name" value="4-hydroxybenzoate octaprenyltransferase"/>
    <property type="match status" value="1"/>
</dbReference>
<dbReference type="PANTHER" id="PTHR11048:SF28">
    <property type="entry name" value="4-HYDROXYBENZOATE POLYPRENYLTRANSFERASE, MITOCHONDRIAL"/>
    <property type="match status" value="1"/>
</dbReference>
<dbReference type="InterPro" id="IPR000537">
    <property type="entry name" value="UbiA_prenyltransferase"/>
</dbReference>
<evidence type="ECO:0000256" key="7">
    <source>
        <dbReference type="ARBA" id="ARBA00022688"/>
    </source>
</evidence>
<dbReference type="GO" id="GO:0008412">
    <property type="term" value="F:4-hydroxybenzoate polyprenyltransferase activity"/>
    <property type="evidence" value="ECO:0007669"/>
    <property type="project" value="UniProtKB-EC"/>
</dbReference>
<comment type="cofactor">
    <cofactor evidence="1">
        <name>Mg(2+)</name>
        <dbReference type="ChEBI" id="CHEBI:18420"/>
    </cofactor>
</comment>
<dbReference type="NCBIfam" id="NF009515">
    <property type="entry name" value="PRK12874.1"/>
    <property type="match status" value="1"/>
</dbReference>
<dbReference type="GO" id="GO:0005886">
    <property type="term" value="C:plasma membrane"/>
    <property type="evidence" value="ECO:0007669"/>
    <property type="project" value="TreeGrafter"/>
</dbReference>
<evidence type="ECO:0000256" key="12">
    <source>
        <dbReference type="SAM" id="Phobius"/>
    </source>
</evidence>
<evidence type="ECO:0000313" key="14">
    <source>
        <dbReference type="EMBL" id="MDP2539416.1"/>
    </source>
</evidence>
<evidence type="ECO:0000256" key="10">
    <source>
        <dbReference type="ARBA" id="ARBA00023136"/>
    </source>
</evidence>
<dbReference type="Proteomes" id="UP001177258">
    <property type="component" value="Unassembled WGS sequence"/>
</dbReference>
<dbReference type="NCBIfam" id="NF041585">
    <property type="entry name" value="MqnP_Cj_Hp"/>
    <property type="match status" value="1"/>
</dbReference>
<dbReference type="InterPro" id="IPR006371">
    <property type="entry name" value="Polyprenyltransferase_UbiA-li"/>
</dbReference>
<gene>
    <name evidence="14" type="primary">mqnP</name>
    <name evidence="13" type="ORF">Q5I04_06155</name>
    <name evidence="14" type="ORF">Q5I06_06480</name>
</gene>
<name>A0AA90PK64_9HELI</name>
<evidence type="ECO:0000256" key="1">
    <source>
        <dbReference type="ARBA" id="ARBA00001946"/>
    </source>
</evidence>
<dbReference type="Gene3D" id="1.10.357.140">
    <property type="entry name" value="UbiA prenyltransferase"/>
    <property type="match status" value="1"/>
</dbReference>
<reference evidence="13 15" key="3">
    <citation type="journal article" date="2024" name="Syst. Appl. Microbiol.">
        <title>Helicobacter cappadocius sp. nov., from lizards: The first psychrotrophic Helicobacter species.</title>
        <authorList>
            <person name="Aydin F."/>
            <person name="Tarhane S."/>
            <person name="Karakaya E."/>
            <person name="Abay S."/>
            <person name="Kayman T."/>
            <person name="Guran O."/>
            <person name="Bozkurt E."/>
            <person name="Uzum N."/>
            <person name="Avci A."/>
            <person name="Olgun K."/>
            <person name="Jablonski D."/>
            <person name="Guran C."/>
            <person name="Burcin Saticioglu I."/>
        </authorList>
    </citation>
    <scope>NUCLEOTIDE SEQUENCE [LARGE SCALE GENOMIC DNA]</scope>
    <source>
        <strain evidence="13">Faydin-H75</strain>
        <strain evidence="15">faydin-H76</strain>
    </source>
</reference>
<feature type="transmembrane region" description="Helical" evidence="12">
    <location>
        <begin position="116"/>
        <end position="133"/>
    </location>
</feature>
<organism evidence="14 15">
    <name type="scientific">Helicobacter cappadocius</name>
    <dbReference type="NCBI Taxonomy" id="3063998"/>
    <lineage>
        <taxon>Bacteria</taxon>
        <taxon>Pseudomonadati</taxon>
        <taxon>Campylobacterota</taxon>
        <taxon>Epsilonproteobacteria</taxon>
        <taxon>Campylobacterales</taxon>
        <taxon>Helicobacteraceae</taxon>
        <taxon>Helicobacter</taxon>
    </lineage>
</organism>
<keyword evidence="4" id="KW-1003">Cell membrane</keyword>
<dbReference type="AlphaFoldDB" id="A0AA90PK64"/>
<protein>
    <recommendedName>
        <fullName evidence="11">4-hydroxybenzoate polyprenyltransferase</fullName>
        <ecNumber evidence="11">2.5.1.39</ecNumber>
    </recommendedName>
</protein>
<keyword evidence="5" id="KW-0997">Cell inner membrane</keyword>
<dbReference type="PANTHER" id="PTHR11048">
    <property type="entry name" value="PRENYLTRANSFERASES"/>
    <property type="match status" value="1"/>
</dbReference>
<dbReference type="EMBL" id="JAUPEV010000009">
    <property type="protein sequence ID" value="MDO7253489.1"/>
    <property type="molecule type" value="Genomic_DNA"/>
</dbReference>
<evidence type="ECO:0000256" key="4">
    <source>
        <dbReference type="ARBA" id="ARBA00022475"/>
    </source>
</evidence>